<evidence type="ECO:0000313" key="2">
    <source>
        <dbReference type="EMBL" id="RUR34071.1"/>
    </source>
</evidence>
<comment type="caution">
    <text evidence="2">The sequence shown here is derived from an EMBL/GenBank/DDBJ whole genome shotgun (WGS) entry which is preliminary data.</text>
</comment>
<reference evidence="2 3" key="1">
    <citation type="submission" date="2018-12" db="EMBL/GenBank/DDBJ databases">
        <title>three novel Halomonas strain isolated from plants.</title>
        <authorList>
            <person name="Sun C."/>
        </authorList>
    </citation>
    <scope>NUCLEOTIDE SEQUENCE [LARGE SCALE GENOMIC DNA]</scope>
    <source>
        <strain evidence="2 3">DSM 19434</strain>
    </source>
</reference>
<evidence type="ECO:0000313" key="3">
    <source>
        <dbReference type="Proteomes" id="UP000287336"/>
    </source>
</evidence>
<organism evidence="2 3">
    <name type="scientific">Vreelandella andesensis</name>
    <dbReference type="NCBI Taxonomy" id="447567"/>
    <lineage>
        <taxon>Bacteria</taxon>
        <taxon>Pseudomonadati</taxon>
        <taxon>Pseudomonadota</taxon>
        <taxon>Gammaproteobacteria</taxon>
        <taxon>Oceanospirillales</taxon>
        <taxon>Halomonadaceae</taxon>
        <taxon>Vreelandella</taxon>
    </lineage>
</organism>
<accession>A0A433KX44</accession>
<protein>
    <submittedName>
        <fullName evidence="2">Uncharacterized protein</fullName>
    </submittedName>
</protein>
<dbReference type="Proteomes" id="UP000287336">
    <property type="component" value="Unassembled WGS sequence"/>
</dbReference>
<gene>
    <name evidence="2" type="ORF">ELY33_02300</name>
</gene>
<evidence type="ECO:0000256" key="1">
    <source>
        <dbReference type="SAM" id="MobiDB-lite"/>
    </source>
</evidence>
<dbReference type="EMBL" id="RZHG01000003">
    <property type="protein sequence ID" value="RUR34071.1"/>
    <property type="molecule type" value="Genomic_DNA"/>
</dbReference>
<feature type="region of interest" description="Disordered" evidence="1">
    <location>
        <begin position="133"/>
        <end position="178"/>
    </location>
</feature>
<name>A0A433KX44_9GAMM</name>
<proteinExistence type="predicted"/>
<dbReference type="OrthoDB" id="6135815at2"/>
<keyword evidence="3" id="KW-1185">Reference proteome</keyword>
<dbReference type="AlphaFoldDB" id="A0A433KX44"/>
<sequence>MGYQLFYYEDINLPIEARWFLWQWERYTGLHAPIDGTVRALLTHLKMPLRQGQKTLLRLKNEGVIEAIPVAKGRGRPSYRYRVSPTLLSTLKALPNEEPSLSDRIDYISQYDPLAVSLPAKASSKYVAKVTASSAGHEETSTHAESSSQGSTGEYGEKTKIPLSVRQPNLHHSHRRKEQLTRANRWVLMVLLARSEVLGILTDMGLITLQRLTGMSSSQLAGQLKKLKTLGVIAHHQPGQAGKLLGKRMTSIYVLGLSHPLLGKPESNSVKLIFPTPPPSKNAATELNHGLIDALMAYGVSLKYEEILIEKLNKLNAAIAGTKWSDQVDMPAYISNRLKLVEKLEVKLNKNEEVRSHATQLLPPLRHLSSTVCMFTEKCNSSQAEWLRAHVHAEAMQMLSTQWLYLWDDDPLPNAPDALVDPASALRHQLAHHLAKTLHRQLRRHADKHHEIDFDELYYTLTPARDRLGRPSPGWALCGHALHTNGVSYLPDRLIFDTLKFCDLKAYWQTHQQDCLSAINDKPDDSTAVSPEPADQ</sequence>
<dbReference type="RefSeq" id="WP_126943283.1">
    <property type="nucleotide sequence ID" value="NZ_RZHG01000003.1"/>
</dbReference>